<name>A0A5K7SD60_9BACT</name>
<dbReference type="Proteomes" id="UP001193389">
    <property type="component" value="Chromosome"/>
</dbReference>
<evidence type="ECO:0000313" key="1">
    <source>
        <dbReference type="EMBL" id="BBE19542.1"/>
    </source>
</evidence>
<sequence length="247" mass="29573">MKELSGYIPNYLDANDSALWADDYVKKWVQRELLLLKAEENLKPEQKDVSKELEEYRNSLLVYRYKNELVKEKMDTTVSDTNIQKYFNEHRESFILNRNIVKAIYIKIPVQVSNPDNIKDLCMSENKEKQAKLNEYCMSYAKAYDRFNDQWVSADMVLRNIPVEIKDQNQFLERNRIVESTDMNYYYIVCIRDYKLLGQVSPIEYVQNDIRNLILSKQKIDFLKQIEKDIYKEGLDKNKVKLFKTKK</sequence>
<protein>
    <recommendedName>
        <fullName evidence="3">PpiC domain-containing protein</fullName>
    </recommendedName>
</protein>
<keyword evidence="2" id="KW-1185">Reference proteome</keyword>
<evidence type="ECO:0008006" key="3">
    <source>
        <dbReference type="Google" id="ProtNLM"/>
    </source>
</evidence>
<dbReference type="KEGG" id="anf:AQPE_3727"/>
<evidence type="ECO:0000313" key="2">
    <source>
        <dbReference type="Proteomes" id="UP001193389"/>
    </source>
</evidence>
<organism evidence="1 2">
    <name type="scientific">Aquipluma nitroreducens</name>
    <dbReference type="NCBI Taxonomy" id="2010828"/>
    <lineage>
        <taxon>Bacteria</taxon>
        <taxon>Pseudomonadati</taxon>
        <taxon>Bacteroidota</taxon>
        <taxon>Bacteroidia</taxon>
        <taxon>Marinilabiliales</taxon>
        <taxon>Prolixibacteraceae</taxon>
        <taxon>Aquipluma</taxon>
    </lineage>
</organism>
<reference evidence="1" key="1">
    <citation type="journal article" date="2020" name="Int. J. Syst. Evol. Microbiol.">
        <title>Aquipluma nitroreducens gen. nov. sp. nov., a novel facultatively anaerobic bacterium isolated from a freshwater lake.</title>
        <authorList>
            <person name="Watanabe M."/>
            <person name="Kojima H."/>
            <person name="Fukui M."/>
        </authorList>
    </citation>
    <scope>NUCLEOTIDE SEQUENCE</scope>
    <source>
        <strain evidence="1">MeG22</strain>
    </source>
</reference>
<dbReference type="AlphaFoldDB" id="A0A5K7SD60"/>
<accession>A0A5K7SD60</accession>
<gene>
    <name evidence="1" type="ORF">AQPE_3727</name>
</gene>
<proteinExistence type="predicted"/>
<dbReference type="EMBL" id="AP018694">
    <property type="protein sequence ID" value="BBE19542.1"/>
    <property type="molecule type" value="Genomic_DNA"/>
</dbReference>